<comment type="similarity">
    <text evidence="1">Belongs to the UPF0260 family.</text>
</comment>
<evidence type="ECO:0000313" key="2">
    <source>
        <dbReference type="EMBL" id="POR48020.1"/>
    </source>
</evidence>
<dbReference type="AlphaFoldDB" id="A0A2S4LZX9"/>
<name>A0A2S4LZX9_9HYPH</name>
<proteinExistence type="inferred from homology"/>
<dbReference type="Proteomes" id="UP000236919">
    <property type="component" value="Unassembled WGS sequence"/>
</dbReference>
<sequence length="184" mass="20516">MRACVGFPRAAGRRISTGMTEKPSPTEPFWRTTSLEEMSKDQWESLCDGCGRCCLIKLEDEDSGEILATNVGCRLFDAGSCRCKDYPNRSSIVPDCITLTPEAVRTLRWLPPTCAYRLVATGRDLPWWHPLVSGDPRTVVEAGVSVKGRVSGSEDEVSEDDMPERIVAWPLRWPRAAKKRNASE</sequence>
<reference evidence="2 3" key="1">
    <citation type="submission" date="2018-01" db="EMBL/GenBank/DDBJ databases">
        <title>Genomic Encyclopedia of Type Strains, Phase III (KMG-III): the genomes of soil and plant-associated and newly described type strains.</title>
        <authorList>
            <person name="Whitman W."/>
        </authorList>
    </citation>
    <scope>NUCLEOTIDE SEQUENCE [LARGE SCALE GENOMIC DNA]</scope>
    <source>
        <strain evidence="2 3">1131</strain>
    </source>
</reference>
<dbReference type="NCBIfam" id="NF003501">
    <property type="entry name" value="PRK05170.1-5"/>
    <property type="match status" value="1"/>
</dbReference>
<dbReference type="PANTHER" id="PTHR37421:SF1">
    <property type="entry name" value="UPF0260 PROTEIN YCGN"/>
    <property type="match status" value="1"/>
</dbReference>
<comment type="caution">
    <text evidence="2">The sequence shown here is derived from an EMBL/GenBank/DDBJ whole genome shotgun (WGS) entry which is preliminary data.</text>
</comment>
<gene>
    <name evidence="2" type="ORF">CYD53_11643</name>
</gene>
<keyword evidence="3" id="KW-1185">Reference proteome</keyword>
<dbReference type="EMBL" id="PQFZ01000016">
    <property type="protein sequence ID" value="POR48020.1"/>
    <property type="molecule type" value="Genomic_DNA"/>
</dbReference>
<dbReference type="Pfam" id="PF03692">
    <property type="entry name" value="CxxCxxCC"/>
    <property type="match status" value="1"/>
</dbReference>
<organism evidence="2 3">
    <name type="scientific">Bosea psychrotolerans</name>
    <dbReference type="NCBI Taxonomy" id="1871628"/>
    <lineage>
        <taxon>Bacteria</taxon>
        <taxon>Pseudomonadati</taxon>
        <taxon>Pseudomonadota</taxon>
        <taxon>Alphaproteobacteria</taxon>
        <taxon>Hyphomicrobiales</taxon>
        <taxon>Boseaceae</taxon>
        <taxon>Bosea</taxon>
    </lineage>
</organism>
<evidence type="ECO:0000313" key="3">
    <source>
        <dbReference type="Proteomes" id="UP000236919"/>
    </source>
</evidence>
<accession>A0A2S4LZX9</accession>
<dbReference type="PANTHER" id="PTHR37421">
    <property type="entry name" value="UPF0260 PROTEIN YCGN"/>
    <property type="match status" value="1"/>
</dbReference>
<protein>
    <recommendedName>
        <fullName evidence="1">UPF0260 protein CYD53_11643</fullName>
    </recommendedName>
</protein>
<dbReference type="HAMAP" id="MF_00676">
    <property type="entry name" value="UPF0260"/>
    <property type="match status" value="1"/>
</dbReference>
<dbReference type="InterPro" id="IPR005358">
    <property type="entry name" value="Puta_zinc/iron-chelating_dom"/>
</dbReference>
<dbReference type="InterPro" id="IPR008228">
    <property type="entry name" value="UCP006173"/>
</dbReference>
<evidence type="ECO:0000256" key="1">
    <source>
        <dbReference type="HAMAP-Rule" id="MF_00676"/>
    </source>
</evidence>
<dbReference type="NCBIfam" id="NF003507">
    <property type="entry name" value="PRK05170.2-5"/>
    <property type="match status" value="1"/>
</dbReference>